<keyword evidence="2" id="KW-1185">Reference proteome</keyword>
<gene>
    <name evidence="1" type="ORF">CASFOL_012089</name>
</gene>
<evidence type="ECO:0000313" key="2">
    <source>
        <dbReference type="Proteomes" id="UP001632038"/>
    </source>
</evidence>
<comment type="caution">
    <text evidence="1">The sequence shown here is derived from an EMBL/GenBank/DDBJ whole genome shotgun (WGS) entry which is preliminary data.</text>
</comment>
<protein>
    <submittedName>
        <fullName evidence="1">Uncharacterized protein</fullName>
    </submittedName>
</protein>
<proteinExistence type="predicted"/>
<dbReference type="Proteomes" id="UP001632038">
    <property type="component" value="Unassembled WGS sequence"/>
</dbReference>
<reference evidence="2" key="1">
    <citation type="journal article" date="2024" name="IScience">
        <title>Strigolactones Initiate the Formation of Haustorium-like Structures in Castilleja.</title>
        <authorList>
            <person name="Buerger M."/>
            <person name="Peterson D."/>
            <person name="Chory J."/>
        </authorList>
    </citation>
    <scope>NUCLEOTIDE SEQUENCE [LARGE SCALE GENOMIC DNA]</scope>
</reference>
<organism evidence="1 2">
    <name type="scientific">Castilleja foliolosa</name>
    <dbReference type="NCBI Taxonomy" id="1961234"/>
    <lineage>
        <taxon>Eukaryota</taxon>
        <taxon>Viridiplantae</taxon>
        <taxon>Streptophyta</taxon>
        <taxon>Embryophyta</taxon>
        <taxon>Tracheophyta</taxon>
        <taxon>Spermatophyta</taxon>
        <taxon>Magnoliopsida</taxon>
        <taxon>eudicotyledons</taxon>
        <taxon>Gunneridae</taxon>
        <taxon>Pentapetalae</taxon>
        <taxon>asterids</taxon>
        <taxon>lamiids</taxon>
        <taxon>Lamiales</taxon>
        <taxon>Orobanchaceae</taxon>
        <taxon>Pedicularideae</taxon>
        <taxon>Castillejinae</taxon>
        <taxon>Castilleja</taxon>
    </lineage>
</organism>
<accession>A0ABD3DPZ4</accession>
<dbReference type="AlphaFoldDB" id="A0ABD3DPZ4"/>
<evidence type="ECO:0000313" key="1">
    <source>
        <dbReference type="EMBL" id="KAL3644157.1"/>
    </source>
</evidence>
<dbReference type="EMBL" id="JAVIJP010000015">
    <property type="protein sequence ID" value="KAL3644157.1"/>
    <property type="molecule type" value="Genomic_DNA"/>
</dbReference>
<sequence length="55" mass="6616">MNTSDSGHYVCRHREIIDHECTVIPVKYFKDSPTCYAIYSIDKIRKEWMQYIDSQ</sequence>
<name>A0ABD3DPZ4_9LAMI</name>